<keyword evidence="3" id="KW-1185">Reference proteome</keyword>
<evidence type="ECO:0000313" key="3">
    <source>
        <dbReference type="Proteomes" id="UP001500190"/>
    </source>
</evidence>
<sequence length="108" mass="11135">MSAMSRLAGQCRDARSHGNAGLGRAAIQPAVCTGIHEVNSSIPSVRPRRVAVLRLSNGLTTTLRLRSGAEAPVPGSTVYVQGGRGMGDEPVSGGVILASSEPVRTWAN</sequence>
<protein>
    <submittedName>
        <fullName evidence="2">Uncharacterized protein</fullName>
    </submittedName>
</protein>
<name>A0ABP4Q3M4_9ACTN</name>
<dbReference type="Proteomes" id="UP001500190">
    <property type="component" value="Unassembled WGS sequence"/>
</dbReference>
<reference evidence="3" key="1">
    <citation type="journal article" date="2019" name="Int. J. Syst. Evol. Microbiol.">
        <title>The Global Catalogue of Microorganisms (GCM) 10K type strain sequencing project: providing services to taxonomists for standard genome sequencing and annotation.</title>
        <authorList>
            <consortium name="The Broad Institute Genomics Platform"/>
            <consortium name="The Broad Institute Genome Sequencing Center for Infectious Disease"/>
            <person name="Wu L."/>
            <person name="Ma J."/>
        </authorList>
    </citation>
    <scope>NUCLEOTIDE SEQUENCE [LARGE SCALE GENOMIC DNA]</scope>
    <source>
        <strain evidence="3">JCM 14304</strain>
    </source>
</reference>
<organism evidence="2 3">
    <name type="scientific">Kribbella karoonensis</name>
    <dbReference type="NCBI Taxonomy" id="324851"/>
    <lineage>
        <taxon>Bacteria</taxon>
        <taxon>Bacillati</taxon>
        <taxon>Actinomycetota</taxon>
        <taxon>Actinomycetes</taxon>
        <taxon>Propionibacteriales</taxon>
        <taxon>Kribbellaceae</taxon>
        <taxon>Kribbella</taxon>
    </lineage>
</organism>
<comment type="caution">
    <text evidence="2">The sequence shown here is derived from an EMBL/GenBank/DDBJ whole genome shotgun (WGS) entry which is preliminary data.</text>
</comment>
<dbReference type="EMBL" id="BAAAND010000008">
    <property type="protein sequence ID" value="GAA1596710.1"/>
    <property type="molecule type" value="Genomic_DNA"/>
</dbReference>
<gene>
    <name evidence="2" type="ORF">GCM10009742_49540</name>
</gene>
<evidence type="ECO:0000313" key="2">
    <source>
        <dbReference type="EMBL" id="GAA1596710.1"/>
    </source>
</evidence>
<proteinExistence type="predicted"/>
<accession>A0ABP4Q3M4</accession>
<feature type="region of interest" description="Disordered" evidence="1">
    <location>
        <begin position="1"/>
        <end position="21"/>
    </location>
</feature>
<evidence type="ECO:0000256" key="1">
    <source>
        <dbReference type="SAM" id="MobiDB-lite"/>
    </source>
</evidence>